<dbReference type="InterPro" id="IPR043594">
    <property type="entry name" value="HMGL"/>
</dbReference>
<comment type="similarity">
    <text evidence="1">Belongs to the HMG-CoA lyase family.</text>
</comment>
<comment type="caution">
    <text evidence="5">The sequence shown here is derived from an EMBL/GenBank/DDBJ whole genome shotgun (WGS) entry which is preliminary data.</text>
</comment>
<dbReference type="CDD" id="cd07938">
    <property type="entry name" value="DRE_TIM_HMGL"/>
    <property type="match status" value="1"/>
</dbReference>
<dbReference type="PANTHER" id="PTHR42738:SF7">
    <property type="entry name" value="HYDROXYMETHYLGLUTARYL-COA LYASE"/>
    <property type="match status" value="1"/>
</dbReference>
<dbReference type="PANTHER" id="PTHR42738">
    <property type="entry name" value="HYDROXYMETHYLGLUTARYL-COA LYASE"/>
    <property type="match status" value="1"/>
</dbReference>
<evidence type="ECO:0000259" key="4">
    <source>
        <dbReference type="PROSITE" id="PS50991"/>
    </source>
</evidence>
<accession>A0ABV5FE48</accession>
<dbReference type="InterPro" id="IPR013785">
    <property type="entry name" value="Aldolase_TIM"/>
</dbReference>
<sequence>MSELIKIIECPRDAMQGIKQFIPTAQKVQYIQSLLRVGYDTIDFGSFVSPKAIPQMVDSATVLSQLDLSKTNSKLLAIVANIRGAEEACKHKNIDYLGYPFSISENFQMRNTHKTIAQSTVMLSEILEIAYKSNKTLVVYVSMGFGNPYGDPWNVNVVGEWTEKLSNMGVNILSLSDTVGTSTPESIDYLFSNLIPLYPNIEFGAHLHTTPTTWFEKVDAAYNAGCYRFDGAIQGFGGCPMAKDELVGNMPTEKLLSYFTTKNCNPLNALSFESAHNEATKIFKNFH</sequence>
<keyword evidence="6" id="KW-1185">Reference proteome</keyword>
<evidence type="ECO:0000313" key="5">
    <source>
        <dbReference type="EMBL" id="MFB9057747.1"/>
    </source>
</evidence>
<dbReference type="GO" id="GO:0016829">
    <property type="term" value="F:lyase activity"/>
    <property type="evidence" value="ECO:0007669"/>
    <property type="project" value="UniProtKB-KW"/>
</dbReference>
<keyword evidence="2" id="KW-0479">Metal-binding</keyword>
<dbReference type="SUPFAM" id="SSF51569">
    <property type="entry name" value="Aldolase"/>
    <property type="match status" value="1"/>
</dbReference>
<dbReference type="RefSeq" id="WP_379862001.1">
    <property type="nucleotide sequence ID" value="NZ_JBHMFC010000094.1"/>
</dbReference>
<evidence type="ECO:0000256" key="1">
    <source>
        <dbReference type="ARBA" id="ARBA00009405"/>
    </source>
</evidence>
<dbReference type="Proteomes" id="UP001589585">
    <property type="component" value="Unassembled WGS sequence"/>
</dbReference>
<dbReference type="PROSITE" id="PS50991">
    <property type="entry name" value="PYR_CT"/>
    <property type="match status" value="1"/>
</dbReference>
<feature type="domain" description="Pyruvate carboxyltransferase" evidence="4">
    <location>
        <begin position="4"/>
        <end position="268"/>
    </location>
</feature>
<name>A0ABV5FE48_9FLAO</name>
<dbReference type="EMBL" id="JBHMFC010000094">
    <property type="protein sequence ID" value="MFB9057747.1"/>
    <property type="molecule type" value="Genomic_DNA"/>
</dbReference>
<dbReference type="Pfam" id="PF00682">
    <property type="entry name" value="HMGL-like"/>
    <property type="match status" value="1"/>
</dbReference>
<keyword evidence="3 5" id="KW-0456">Lyase</keyword>
<proteinExistence type="inferred from homology"/>
<evidence type="ECO:0000256" key="2">
    <source>
        <dbReference type="ARBA" id="ARBA00022723"/>
    </source>
</evidence>
<protein>
    <submittedName>
        <fullName evidence="5">Hydroxymethylglutaryl-CoA lyase</fullName>
    </submittedName>
</protein>
<evidence type="ECO:0000313" key="6">
    <source>
        <dbReference type="Proteomes" id="UP001589585"/>
    </source>
</evidence>
<gene>
    <name evidence="5" type="ORF">ACFFU9_13450</name>
</gene>
<evidence type="ECO:0000256" key="3">
    <source>
        <dbReference type="ARBA" id="ARBA00023239"/>
    </source>
</evidence>
<organism evidence="5 6">
    <name type="scientific">Mariniflexile ostreae</name>
    <dbReference type="NCBI Taxonomy" id="1520892"/>
    <lineage>
        <taxon>Bacteria</taxon>
        <taxon>Pseudomonadati</taxon>
        <taxon>Bacteroidota</taxon>
        <taxon>Flavobacteriia</taxon>
        <taxon>Flavobacteriales</taxon>
        <taxon>Flavobacteriaceae</taxon>
        <taxon>Mariniflexile</taxon>
    </lineage>
</organism>
<reference evidence="5 6" key="1">
    <citation type="submission" date="2024-09" db="EMBL/GenBank/DDBJ databases">
        <authorList>
            <person name="Sun Q."/>
            <person name="Mori K."/>
        </authorList>
    </citation>
    <scope>NUCLEOTIDE SEQUENCE [LARGE SCALE GENOMIC DNA]</scope>
    <source>
        <strain evidence="5 6">CECT 8622</strain>
    </source>
</reference>
<dbReference type="InterPro" id="IPR000891">
    <property type="entry name" value="PYR_CT"/>
</dbReference>
<dbReference type="Gene3D" id="3.20.20.70">
    <property type="entry name" value="Aldolase class I"/>
    <property type="match status" value="1"/>
</dbReference>